<reference evidence="5 6" key="1">
    <citation type="submission" date="2020-08" db="EMBL/GenBank/DDBJ databases">
        <title>Genomic Encyclopedia of Type Strains, Phase IV (KMG-IV): sequencing the most valuable type-strain genomes for metagenomic binning, comparative biology and taxonomic classification.</title>
        <authorList>
            <person name="Goeker M."/>
        </authorList>
    </citation>
    <scope>NUCLEOTIDE SEQUENCE [LARGE SCALE GENOMIC DNA]</scope>
    <source>
        <strain evidence="5 6">DSM 104969</strain>
    </source>
</reference>
<dbReference type="InterPro" id="IPR002104">
    <property type="entry name" value="Integrase_catalytic"/>
</dbReference>
<accession>A0A840CNV0</accession>
<proteinExistence type="inferred from homology"/>
<dbReference type="InterPro" id="IPR013762">
    <property type="entry name" value="Integrase-like_cat_sf"/>
</dbReference>
<keyword evidence="6" id="KW-1185">Reference proteome</keyword>
<dbReference type="PANTHER" id="PTHR30349">
    <property type="entry name" value="PHAGE INTEGRASE-RELATED"/>
    <property type="match status" value="1"/>
</dbReference>
<evidence type="ECO:0000313" key="6">
    <source>
        <dbReference type="Proteomes" id="UP000555103"/>
    </source>
</evidence>
<dbReference type="InterPro" id="IPR050090">
    <property type="entry name" value="Tyrosine_recombinase_XerCD"/>
</dbReference>
<dbReference type="CDD" id="cd01185">
    <property type="entry name" value="INTN1_C_like"/>
    <property type="match status" value="1"/>
</dbReference>
<evidence type="ECO:0000256" key="2">
    <source>
        <dbReference type="ARBA" id="ARBA00023125"/>
    </source>
</evidence>
<dbReference type="InterPro" id="IPR010998">
    <property type="entry name" value="Integrase_recombinase_N"/>
</dbReference>
<dbReference type="Pfam" id="PF13102">
    <property type="entry name" value="Phage_int_SAM_5"/>
    <property type="match status" value="1"/>
</dbReference>
<keyword evidence="3" id="KW-0233">DNA recombination</keyword>
<dbReference type="Gene3D" id="1.10.443.10">
    <property type="entry name" value="Intergrase catalytic core"/>
    <property type="match status" value="1"/>
</dbReference>
<comment type="similarity">
    <text evidence="1">Belongs to the 'phage' integrase family.</text>
</comment>
<dbReference type="AlphaFoldDB" id="A0A840CNV0"/>
<dbReference type="PROSITE" id="PS51898">
    <property type="entry name" value="TYR_RECOMBINASE"/>
    <property type="match status" value="1"/>
</dbReference>
<dbReference type="SUPFAM" id="SSF56349">
    <property type="entry name" value="DNA breaking-rejoining enzymes"/>
    <property type="match status" value="1"/>
</dbReference>
<comment type="caution">
    <text evidence="5">The sequence shown here is derived from an EMBL/GenBank/DDBJ whole genome shotgun (WGS) entry which is preliminary data.</text>
</comment>
<name>A0A840CNV0_9BACT</name>
<evidence type="ECO:0000256" key="1">
    <source>
        <dbReference type="ARBA" id="ARBA00008857"/>
    </source>
</evidence>
<feature type="domain" description="Tyr recombinase" evidence="4">
    <location>
        <begin position="162"/>
        <end position="328"/>
    </location>
</feature>
<dbReference type="InterPro" id="IPR025269">
    <property type="entry name" value="SAM-like_dom"/>
</dbReference>
<organism evidence="5 6">
    <name type="scientific">Dysgonomonas hofstadii</name>
    <dbReference type="NCBI Taxonomy" id="637886"/>
    <lineage>
        <taxon>Bacteria</taxon>
        <taxon>Pseudomonadati</taxon>
        <taxon>Bacteroidota</taxon>
        <taxon>Bacteroidia</taxon>
        <taxon>Bacteroidales</taxon>
        <taxon>Dysgonomonadaceae</taxon>
        <taxon>Dysgonomonas</taxon>
    </lineage>
</organism>
<protein>
    <submittedName>
        <fullName evidence="5">Site-specific recombinase XerD</fullName>
    </submittedName>
</protein>
<dbReference type="GO" id="GO:0015074">
    <property type="term" value="P:DNA integration"/>
    <property type="evidence" value="ECO:0007669"/>
    <property type="project" value="InterPro"/>
</dbReference>
<dbReference type="GO" id="GO:0003677">
    <property type="term" value="F:DNA binding"/>
    <property type="evidence" value="ECO:0007669"/>
    <property type="project" value="UniProtKB-KW"/>
</dbReference>
<evidence type="ECO:0000313" key="5">
    <source>
        <dbReference type="EMBL" id="MBB4037076.1"/>
    </source>
</evidence>
<sequence length="338" mass="39306">MKILPSQYSGNGGFSVKNHPNAIIVKSKVFEIYNKIEAFVHSEKCTCIDDIENWDKKKEENMTFLEFFEQEMYKKPIKAGTLKTHKTLLLGLVRFGKIKHFKDITYPNIADFDVFLRKTLKSQPILYKRHNTLNSYIKEAKRRKYLTENPYYEFKIKKGKSKDPIVLSESEIKKIIDYTPTSTKIEKVRDMYLFQCMTGLAFVDMQNFSKDKISYVDNEPIINASRVKTDESYIIPLFKEAQEILEKYNYCLPRISNQKYNDYIKVLAEHVGIDKKLTSHTARHTYGTYLINKGVPVAVIQRAMGHAKITQTLGYAKLSAKTVRNEILEIGTDNRFVS</sequence>
<dbReference type="Gene3D" id="1.10.150.130">
    <property type="match status" value="1"/>
</dbReference>
<dbReference type="PANTHER" id="PTHR30349:SF64">
    <property type="entry name" value="PROPHAGE INTEGRASE INTD-RELATED"/>
    <property type="match status" value="1"/>
</dbReference>
<dbReference type="Pfam" id="PF00589">
    <property type="entry name" value="Phage_integrase"/>
    <property type="match status" value="1"/>
</dbReference>
<dbReference type="InterPro" id="IPR011010">
    <property type="entry name" value="DNA_brk_join_enz"/>
</dbReference>
<keyword evidence="2" id="KW-0238">DNA-binding</keyword>
<dbReference type="Proteomes" id="UP000555103">
    <property type="component" value="Unassembled WGS sequence"/>
</dbReference>
<dbReference type="GO" id="GO:0006310">
    <property type="term" value="P:DNA recombination"/>
    <property type="evidence" value="ECO:0007669"/>
    <property type="project" value="UniProtKB-KW"/>
</dbReference>
<dbReference type="RefSeq" id="WP_183307943.1">
    <property type="nucleotide sequence ID" value="NZ_JACIEP010000011.1"/>
</dbReference>
<dbReference type="EMBL" id="JACIEP010000011">
    <property type="protein sequence ID" value="MBB4037076.1"/>
    <property type="molecule type" value="Genomic_DNA"/>
</dbReference>
<evidence type="ECO:0000259" key="4">
    <source>
        <dbReference type="PROSITE" id="PS51898"/>
    </source>
</evidence>
<gene>
    <name evidence="5" type="ORF">GGR21_002991</name>
</gene>
<evidence type="ECO:0000256" key="3">
    <source>
        <dbReference type="ARBA" id="ARBA00023172"/>
    </source>
</evidence>